<dbReference type="PANTHER" id="PTHR43065">
    <property type="entry name" value="SENSOR HISTIDINE KINASE"/>
    <property type="match status" value="1"/>
</dbReference>
<evidence type="ECO:0000256" key="3">
    <source>
        <dbReference type="ARBA" id="ARBA00022553"/>
    </source>
</evidence>
<proteinExistence type="predicted"/>
<dbReference type="SUPFAM" id="SSF55781">
    <property type="entry name" value="GAF domain-like"/>
    <property type="match status" value="1"/>
</dbReference>
<dbReference type="InterPro" id="IPR003018">
    <property type="entry name" value="GAF"/>
</dbReference>
<dbReference type="Pfam" id="PF00072">
    <property type="entry name" value="Response_reg"/>
    <property type="match status" value="1"/>
</dbReference>
<dbReference type="SMART" id="SM00091">
    <property type="entry name" value="PAS"/>
    <property type="match status" value="2"/>
</dbReference>
<dbReference type="InterPro" id="IPR013655">
    <property type="entry name" value="PAS_fold_3"/>
</dbReference>
<dbReference type="SMART" id="SM00387">
    <property type="entry name" value="HATPase_c"/>
    <property type="match status" value="1"/>
</dbReference>
<dbReference type="SUPFAM" id="SSF55874">
    <property type="entry name" value="ATPase domain of HSP90 chaperone/DNA topoisomerase II/histidine kinase"/>
    <property type="match status" value="1"/>
</dbReference>
<dbReference type="InterPro" id="IPR001610">
    <property type="entry name" value="PAC"/>
</dbReference>
<feature type="modified residue" description="4-aspartylphosphate" evidence="6">
    <location>
        <position position="780"/>
    </location>
</feature>
<dbReference type="PRINTS" id="PR00344">
    <property type="entry name" value="BCTRLSENSOR"/>
</dbReference>
<evidence type="ECO:0000259" key="10">
    <source>
        <dbReference type="PROSITE" id="PS50113"/>
    </source>
</evidence>
<dbReference type="PROSITE" id="PS50112">
    <property type="entry name" value="PAS"/>
    <property type="match status" value="1"/>
</dbReference>
<dbReference type="Gene3D" id="3.30.450.40">
    <property type="match status" value="1"/>
</dbReference>
<dbReference type="InterPro" id="IPR029016">
    <property type="entry name" value="GAF-like_dom_sf"/>
</dbReference>
<dbReference type="Proteomes" id="UP000054770">
    <property type="component" value="Unassembled WGS sequence"/>
</dbReference>
<organism evidence="11 12">
    <name type="scientific">Caballeronia choica</name>
    <dbReference type="NCBI Taxonomy" id="326476"/>
    <lineage>
        <taxon>Bacteria</taxon>
        <taxon>Pseudomonadati</taxon>
        <taxon>Pseudomonadota</taxon>
        <taxon>Betaproteobacteria</taxon>
        <taxon>Burkholderiales</taxon>
        <taxon>Burkholderiaceae</taxon>
        <taxon>Caballeronia</taxon>
    </lineage>
</organism>
<dbReference type="SMART" id="SM00086">
    <property type="entry name" value="PAC"/>
    <property type="match status" value="2"/>
</dbReference>
<evidence type="ECO:0000256" key="6">
    <source>
        <dbReference type="PROSITE-ProRule" id="PRU00169"/>
    </source>
</evidence>
<keyword evidence="3 6" id="KW-0597">Phosphoprotein</keyword>
<dbReference type="SMART" id="SM00388">
    <property type="entry name" value="HisKA"/>
    <property type="match status" value="1"/>
</dbReference>
<sequence>MLRCLHPHALKYGPVLHDMRRPLVFSTLSRLEFERAVLGRVVAGMPLAEVLEHVIHRVEALSGERLYASILLVDASGKRLVHGAAPSLPASYNEAIDGLEFGPLTGSCGAAAYNAVPVIVDDIETDPLWQSFRELALGHGLRACWSMPIRAADGSVLGTFANYYPIPKSPTNDDLEEIAFVASVTALAIERYKGDRALRESEERLRIAQQAGRVGTFELFPERGRIAVSEEFCCQWGLPVLAEFDIVELIALIHPQDRAQVLTGDPDIPSGALDYLEYRIRRPDNGEERWMGRRGEAVDGASGKRYLGVSYDITDHKRVEERLRVSEAQLRRLNDSLAAEVEARTRERDRIWRNSRDLFIVASEDGVLRAVNPAWTSILGFAEEELIGRPFADIVHPDDVEATRAALDAAIGAGFARFENRNLHKDGTPRWVSWVVTQEGDALYGNGRDITREKETQRALRQTEETLRQAQKMEALGQLTGGIAHDFNNLLQGITGPLELIRRFVQLGRIDEIDRFIAMAMGAANRAASLTHRLLAFSRRQPLDPKPVNADELLNSIDDLLRRTMGEAIDVKVIRNDHLWLTRCDTNQLENALLNFAINARDAMPDGGHLTLETDNAELGADFAARHPDVVPGSYVVVSVSDTGGGMTDDVRERAFDPFYTTKPLGQGTGLGLSMAYGFAKQSGGIATIESELGLGTTVRLYLPRYQGGAERPEVAGELTDAHRAEERHAILVVEDDSAVRELVCEILRDLDYEVMEAVDGPGGLAVLNSPARIDLLVTDVGLPGLNGRQLADAARATRPTLKVLFMTGYAEAAARANGFLDTGMEMITKPFTLESMASRIRRIVAAPAPQ</sequence>
<evidence type="ECO:0000259" key="9">
    <source>
        <dbReference type="PROSITE" id="PS50112"/>
    </source>
</evidence>
<dbReference type="InterPro" id="IPR036097">
    <property type="entry name" value="HisK_dim/P_sf"/>
</dbReference>
<evidence type="ECO:0000313" key="11">
    <source>
        <dbReference type="EMBL" id="SAL75185.1"/>
    </source>
</evidence>
<dbReference type="InterPro" id="IPR003661">
    <property type="entry name" value="HisK_dim/P_dom"/>
</dbReference>
<dbReference type="PROSITE" id="PS50113">
    <property type="entry name" value="PAC"/>
    <property type="match status" value="1"/>
</dbReference>
<name>A0A158K2I5_9BURK</name>
<evidence type="ECO:0000259" key="8">
    <source>
        <dbReference type="PROSITE" id="PS50110"/>
    </source>
</evidence>
<dbReference type="SMART" id="SM00065">
    <property type="entry name" value="GAF"/>
    <property type="match status" value="1"/>
</dbReference>
<accession>A0A158K2I5</accession>
<protein>
    <recommendedName>
        <fullName evidence="2">histidine kinase</fullName>
        <ecNumber evidence="2">2.7.13.3</ecNumber>
    </recommendedName>
</protein>
<gene>
    <name evidence="11" type="ORF">AWB68_04722</name>
</gene>
<dbReference type="PANTHER" id="PTHR43065:SF42">
    <property type="entry name" value="TWO-COMPONENT SENSOR PPRA"/>
    <property type="match status" value="1"/>
</dbReference>
<comment type="caution">
    <text evidence="11">The sequence shown here is derived from an EMBL/GenBank/DDBJ whole genome shotgun (WGS) entry which is preliminary data.</text>
</comment>
<dbReference type="CDD" id="cd00130">
    <property type="entry name" value="PAS"/>
    <property type="match status" value="1"/>
</dbReference>
<dbReference type="Pfam" id="PF00512">
    <property type="entry name" value="HisKA"/>
    <property type="match status" value="1"/>
</dbReference>
<evidence type="ECO:0000256" key="1">
    <source>
        <dbReference type="ARBA" id="ARBA00000085"/>
    </source>
</evidence>
<dbReference type="Gene3D" id="3.30.450.20">
    <property type="entry name" value="PAS domain"/>
    <property type="match status" value="2"/>
</dbReference>
<dbReference type="InterPro" id="IPR005467">
    <property type="entry name" value="His_kinase_dom"/>
</dbReference>
<dbReference type="PROSITE" id="PS50110">
    <property type="entry name" value="RESPONSE_REGULATORY"/>
    <property type="match status" value="1"/>
</dbReference>
<dbReference type="InterPro" id="IPR000014">
    <property type="entry name" value="PAS"/>
</dbReference>
<dbReference type="Pfam" id="PF13185">
    <property type="entry name" value="GAF_2"/>
    <property type="match status" value="1"/>
</dbReference>
<dbReference type="InterPro" id="IPR035965">
    <property type="entry name" value="PAS-like_dom_sf"/>
</dbReference>
<evidence type="ECO:0000313" key="12">
    <source>
        <dbReference type="Proteomes" id="UP000054770"/>
    </source>
</evidence>
<evidence type="ECO:0000259" key="7">
    <source>
        <dbReference type="PROSITE" id="PS50109"/>
    </source>
</evidence>
<dbReference type="InterPro" id="IPR011006">
    <property type="entry name" value="CheY-like_superfamily"/>
</dbReference>
<feature type="domain" description="PAS" evidence="9">
    <location>
        <begin position="344"/>
        <end position="414"/>
    </location>
</feature>
<evidence type="ECO:0000256" key="2">
    <source>
        <dbReference type="ARBA" id="ARBA00012438"/>
    </source>
</evidence>
<dbReference type="SUPFAM" id="SSF47384">
    <property type="entry name" value="Homodimeric domain of signal transducing histidine kinase"/>
    <property type="match status" value="1"/>
</dbReference>
<dbReference type="InterPro" id="IPR001789">
    <property type="entry name" value="Sig_transdc_resp-reg_receiver"/>
</dbReference>
<dbReference type="Gene3D" id="3.40.50.2300">
    <property type="match status" value="1"/>
</dbReference>
<feature type="domain" description="Response regulatory" evidence="8">
    <location>
        <begin position="730"/>
        <end position="845"/>
    </location>
</feature>
<dbReference type="Gene3D" id="3.30.565.10">
    <property type="entry name" value="Histidine kinase-like ATPase, C-terminal domain"/>
    <property type="match status" value="1"/>
</dbReference>
<evidence type="ECO:0000256" key="5">
    <source>
        <dbReference type="ARBA" id="ARBA00022777"/>
    </source>
</evidence>
<dbReference type="Pfam" id="PF02518">
    <property type="entry name" value="HATPase_c"/>
    <property type="match status" value="1"/>
</dbReference>
<keyword evidence="5 11" id="KW-0418">Kinase</keyword>
<keyword evidence="4" id="KW-0808">Transferase</keyword>
<reference evidence="11" key="1">
    <citation type="submission" date="2016-01" db="EMBL/GenBank/DDBJ databases">
        <authorList>
            <person name="Peeters C."/>
        </authorList>
    </citation>
    <scope>NUCLEOTIDE SEQUENCE [LARGE SCALE GENOMIC DNA]</scope>
    <source>
        <strain evidence="11">LMG 22940</strain>
    </source>
</reference>
<dbReference type="AlphaFoldDB" id="A0A158K2I5"/>
<dbReference type="NCBIfam" id="TIGR00229">
    <property type="entry name" value="sensory_box"/>
    <property type="match status" value="1"/>
</dbReference>
<dbReference type="InterPro" id="IPR003594">
    <property type="entry name" value="HATPase_dom"/>
</dbReference>
<feature type="domain" description="Histidine kinase" evidence="7">
    <location>
        <begin position="482"/>
        <end position="707"/>
    </location>
</feature>
<dbReference type="Gene3D" id="1.10.287.130">
    <property type="match status" value="1"/>
</dbReference>
<dbReference type="SUPFAM" id="SSF55785">
    <property type="entry name" value="PYP-like sensor domain (PAS domain)"/>
    <property type="match status" value="2"/>
</dbReference>
<dbReference type="InterPro" id="IPR004358">
    <property type="entry name" value="Sig_transdc_His_kin-like_C"/>
</dbReference>
<dbReference type="EC" id="2.7.13.3" evidence="2"/>
<dbReference type="PROSITE" id="PS50109">
    <property type="entry name" value="HIS_KIN"/>
    <property type="match status" value="1"/>
</dbReference>
<dbReference type="CDD" id="cd18161">
    <property type="entry name" value="REC_hyHK_blue-like"/>
    <property type="match status" value="1"/>
</dbReference>
<dbReference type="GO" id="GO:0000155">
    <property type="term" value="F:phosphorelay sensor kinase activity"/>
    <property type="evidence" value="ECO:0007669"/>
    <property type="project" value="InterPro"/>
</dbReference>
<dbReference type="EMBL" id="FCON02000059">
    <property type="protein sequence ID" value="SAL75185.1"/>
    <property type="molecule type" value="Genomic_DNA"/>
</dbReference>
<dbReference type="CDD" id="cd00082">
    <property type="entry name" value="HisKA"/>
    <property type="match status" value="1"/>
</dbReference>
<dbReference type="Pfam" id="PF08447">
    <property type="entry name" value="PAS_3"/>
    <property type="match status" value="1"/>
</dbReference>
<keyword evidence="12" id="KW-1185">Reference proteome</keyword>
<dbReference type="SMART" id="SM00448">
    <property type="entry name" value="REC"/>
    <property type="match status" value="1"/>
</dbReference>
<dbReference type="Gene3D" id="2.10.70.100">
    <property type="match status" value="1"/>
</dbReference>
<comment type="catalytic activity">
    <reaction evidence="1">
        <text>ATP + protein L-histidine = ADP + protein N-phospho-L-histidine.</text>
        <dbReference type="EC" id="2.7.13.3"/>
    </reaction>
</comment>
<dbReference type="SUPFAM" id="SSF52172">
    <property type="entry name" value="CheY-like"/>
    <property type="match status" value="1"/>
</dbReference>
<feature type="domain" description="PAC" evidence="10">
    <location>
        <begin position="274"/>
        <end position="325"/>
    </location>
</feature>
<evidence type="ECO:0000256" key="4">
    <source>
        <dbReference type="ARBA" id="ARBA00022679"/>
    </source>
</evidence>
<dbReference type="InterPro" id="IPR036890">
    <property type="entry name" value="HATPase_C_sf"/>
</dbReference>
<dbReference type="InterPro" id="IPR000700">
    <property type="entry name" value="PAS-assoc_C"/>
</dbReference>